<dbReference type="PANTHER" id="PTHR36842">
    <property type="entry name" value="PROTEIN TOLB HOMOLOG"/>
    <property type="match status" value="1"/>
</dbReference>
<name>A0ABS5KE53_9BACT</name>
<dbReference type="InterPro" id="IPR011042">
    <property type="entry name" value="6-blade_b-propeller_TolB-like"/>
</dbReference>
<reference evidence="2 3" key="1">
    <citation type="journal article" date="2014" name="Int. J. Syst. Evol. Microbiol.">
        <title>Carboxylicivirga gen. nov. in the family Marinilabiliaceae with two novel species, Carboxylicivirga mesophila sp. nov. and Carboxylicivirga taeanensis sp. nov., and reclassification of Cytophaga fermentans as Saccharicrinis fermentans gen. nov., comb. nov.</title>
        <authorList>
            <person name="Yang S.H."/>
            <person name="Seo H.S."/>
            <person name="Woo J.H."/>
            <person name="Oh H.M."/>
            <person name="Jang H."/>
            <person name="Lee J.H."/>
            <person name="Kim S.J."/>
            <person name="Kwon K.K."/>
        </authorList>
    </citation>
    <scope>NUCLEOTIDE SEQUENCE [LARGE SCALE GENOMIC DNA]</scope>
    <source>
        <strain evidence="2 3">JCM 18290</strain>
    </source>
</reference>
<evidence type="ECO:0000313" key="3">
    <source>
        <dbReference type="Proteomes" id="UP000721861"/>
    </source>
</evidence>
<dbReference type="InterPro" id="IPR015943">
    <property type="entry name" value="WD40/YVTN_repeat-like_dom_sf"/>
</dbReference>
<dbReference type="EMBL" id="JAGUCN010000021">
    <property type="protein sequence ID" value="MBS2213077.1"/>
    <property type="molecule type" value="Genomic_DNA"/>
</dbReference>
<evidence type="ECO:0000313" key="2">
    <source>
        <dbReference type="EMBL" id="MBS2213077.1"/>
    </source>
</evidence>
<comment type="similarity">
    <text evidence="1">Belongs to the TolB family.</text>
</comment>
<dbReference type="Proteomes" id="UP000721861">
    <property type="component" value="Unassembled WGS sequence"/>
</dbReference>
<gene>
    <name evidence="2" type="ORF">KEM09_16785</name>
</gene>
<comment type="caution">
    <text evidence="2">The sequence shown here is derived from an EMBL/GenBank/DDBJ whole genome shotgun (WGS) entry which is preliminary data.</text>
</comment>
<keyword evidence="3" id="KW-1185">Reference proteome</keyword>
<dbReference type="Pfam" id="PF04450">
    <property type="entry name" value="BSP"/>
    <property type="match status" value="1"/>
</dbReference>
<dbReference type="RefSeq" id="WP_212230029.1">
    <property type="nucleotide sequence ID" value="NZ_JAGUCN010000021.1"/>
</dbReference>
<dbReference type="InterPro" id="IPR007541">
    <property type="entry name" value="Uncharacterised_BSP"/>
</dbReference>
<organism evidence="2 3">
    <name type="scientific">Carboxylicivirga mesophila</name>
    <dbReference type="NCBI Taxonomy" id="1166478"/>
    <lineage>
        <taxon>Bacteria</taxon>
        <taxon>Pseudomonadati</taxon>
        <taxon>Bacteroidota</taxon>
        <taxon>Bacteroidia</taxon>
        <taxon>Marinilabiliales</taxon>
        <taxon>Marinilabiliaceae</taxon>
        <taxon>Carboxylicivirga</taxon>
    </lineage>
</organism>
<proteinExistence type="inferred from homology"/>
<dbReference type="SUPFAM" id="SSF82171">
    <property type="entry name" value="DPP6 N-terminal domain-like"/>
    <property type="match status" value="1"/>
</dbReference>
<dbReference type="Gene3D" id="2.130.10.10">
    <property type="entry name" value="YVTN repeat-like/Quinoprotein amine dehydrogenase"/>
    <property type="match status" value="1"/>
</dbReference>
<dbReference type="Gene3D" id="2.120.10.30">
    <property type="entry name" value="TolB, C-terminal domain"/>
    <property type="match status" value="1"/>
</dbReference>
<sequence length="1008" mass="115915">MRFVFTILVLCGWSIPLLHAQYFGQNKPSYEKFNFQLYKTPNFELYHYFEDEKLAEQLGKQAEKWYFYHQQVLLDTFQTRNPIIFYSNHADFQQTTAVSSRIDVGTGGVTEGMKRRVVMPVSFTGGQTDHVLGHELVHAFQYHMLSTDEEVSLMAINNIPLWMIEGMAEYLSLGSVNSHTALWMRDALINNTFPTLREMTFSYRYSPYRYGHAFWAYIAYQYGEQYIPRLFKATARVGYEQAIGDVLMLSDDSLSVMWQQTLKEHLLKESIDSTFTIVGERIISKKNSGRYNLNPSISPNGRYVVFLSERDMYDIDLFMADSKTGEVVSRLYTATSHDEIDALNYLETSGTWSPDSRYFAFIAFKQGQSTCQIYDVRRKHLIKEIQINEMDEISWPAWSTNNNTIAFSALKEGVSDIILYNLDDNAIENITKNEFACIQPTWSPDGQYIYYVTDKAISTKLSSQGSLHIARVSVDTRQTEYFRTFDGAKNLNPIATINKHEILFLSNRDGRRNLYLLNTNNAQVHQITNYPTGITGMTDYSPALTLTGDTLLYTMLWNGEYNIFKTSLQNIRKNKQLVVERETNLSASRLLPHSTIPSQIETNLYFNRQSYALQADSFFTDQIRNKFKLDYIGNASAGVMTGRFGTGMAGSIEAMFSDILSKNMLYTAVSINGEIYDFGGQIAYITQQKRMKFGVALSHIPYRTGTYQYQTDSLADGTTARSLHYLFRRTFEDKLSVFTFIPINKTRRFEVGASYAFYNYRIERIKNINSYSQIYSAEKEKLPAPDGFGTGILDAAYVIDNAKMGLASPVEGKRLRIQVEHYLHKLQMQTLLIDFRRYVFIKPYSLAFRLYHYGRYGKDSDSDRMSELFLGSPWFVRGYDMGDFYGDETTNANTISMNQLIGTRLLVTNLEWRIPFTGPKEIAWFRSNFLFSELALFVDGGVSWNKNSYPVAKLTTNSNAQRIPVFSGGVAYRINLFGAMILEPYYGFPFHQNQLKRGEFGINIFAGW</sequence>
<evidence type="ECO:0000256" key="1">
    <source>
        <dbReference type="ARBA" id="ARBA00009820"/>
    </source>
</evidence>
<protein>
    <submittedName>
        <fullName evidence="2">PD40 domain-containing protein</fullName>
    </submittedName>
</protein>
<dbReference type="PANTHER" id="PTHR36842:SF1">
    <property type="entry name" value="PROTEIN TOLB"/>
    <property type="match status" value="1"/>
</dbReference>
<accession>A0ABS5KE53</accession>
<dbReference type="Pfam" id="PF07676">
    <property type="entry name" value="PD40"/>
    <property type="match status" value="3"/>
</dbReference>
<dbReference type="InterPro" id="IPR011659">
    <property type="entry name" value="WD40"/>
</dbReference>